<organism evidence="2 3">
    <name type="scientific">Rhodococcus antarcticus</name>
    <dbReference type="NCBI Taxonomy" id="2987751"/>
    <lineage>
        <taxon>Bacteria</taxon>
        <taxon>Bacillati</taxon>
        <taxon>Actinomycetota</taxon>
        <taxon>Actinomycetes</taxon>
        <taxon>Mycobacteriales</taxon>
        <taxon>Nocardiaceae</taxon>
        <taxon>Rhodococcus</taxon>
    </lineage>
</organism>
<gene>
    <name evidence="2" type="ORF">RHODO2019_06410</name>
</gene>
<evidence type="ECO:0000313" key="3">
    <source>
        <dbReference type="Proteomes" id="UP001164965"/>
    </source>
</evidence>
<dbReference type="RefSeq" id="WP_265384164.1">
    <property type="nucleotide sequence ID" value="NZ_CP110615.1"/>
</dbReference>
<sequence>MGRGTGLNGAVVGATMTMGWLTEVLREEREIPSHEHELLTHALNDDVTSRGQDHPVACTEDVDHQGQRPPGATPHQG</sequence>
<keyword evidence="3" id="KW-1185">Reference proteome</keyword>
<dbReference type="EMBL" id="CP110615">
    <property type="protein sequence ID" value="UZJ26060.1"/>
    <property type="molecule type" value="Genomic_DNA"/>
</dbReference>
<reference evidence="2" key="1">
    <citation type="submission" date="2022-10" db="EMBL/GenBank/DDBJ databases">
        <title>Rhodococcus sp.75.</title>
        <authorList>
            <person name="Sun M."/>
        </authorList>
    </citation>
    <scope>NUCLEOTIDE SEQUENCE</scope>
    <source>
        <strain evidence="2">75</strain>
    </source>
</reference>
<protein>
    <submittedName>
        <fullName evidence="2">Uncharacterized protein</fullName>
    </submittedName>
</protein>
<accession>A0ABY6P339</accession>
<feature type="region of interest" description="Disordered" evidence="1">
    <location>
        <begin position="45"/>
        <end position="77"/>
    </location>
</feature>
<evidence type="ECO:0000256" key="1">
    <source>
        <dbReference type="SAM" id="MobiDB-lite"/>
    </source>
</evidence>
<proteinExistence type="predicted"/>
<name>A0ABY6P339_9NOCA</name>
<evidence type="ECO:0000313" key="2">
    <source>
        <dbReference type="EMBL" id="UZJ26060.1"/>
    </source>
</evidence>
<dbReference type="Proteomes" id="UP001164965">
    <property type="component" value="Chromosome"/>
</dbReference>